<dbReference type="Pfam" id="PF12833">
    <property type="entry name" value="HTH_18"/>
    <property type="match status" value="1"/>
</dbReference>
<dbReference type="InterPro" id="IPR009057">
    <property type="entry name" value="Homeodomain-like_sf"/>
</dbReference>
<keyword evidence="2" id="KW-0238">DNA-binding</keyword>
<dbReference type="PANTHER" id="PTHR46796">
    <property type="entry name" value="HTH-TYPE TRANSCRIPTIONAL ACTIVATOR RHAS-RELATED"/>
    <property type="match status" value="1"/>
</dbReference>
<feature type="domain" description="HTH araC/xylS-type" evidence="4">
    <location>
        <begin position="199"/>
        <end position="297"/>
    </location>
</feature>
<keyword evidence="3" id="KW-0804">Transcription</keyword>
<dbReference type="SUPFAM" id="SSF46689">
    <property type="entry name" value="Homeodomain-like"/>
    <property type="match status" value="2"/>
</dbReference>
<dbReference type="PRINTS" id="PR00032">
    <property type="entry name" value="HTHARAC"/>
</dbReference>
<evidence type="ECO:0000256" key="3">
    <source>
        <dbReference type="ARBA" id="ARBA00023163"/>
    </source>
</evidence>
<dbReference type="Gene3D" id="1.10.10.60">
    <property type="entry name" value="Homeodomain-like"/>
    <property type="match status" value="2"/>
</dbReference>
<accession>A0ABU8YSW6</accession>
<sequence>MPSEKQLILDFAQTDAMKSLFPRPAILSSHGAKWEGIHVEYHRQSPNESPEHCFQQHSIGLILNSVTVTGILNGKHYGSEPWQSGQIFIGAAGTDFESGVVEAPEFMAIALEPTDFDNTVGESTNSNLIEIIPQWQICDPLIFGIAWALKTELESGGLNATLYVDTLKNALSMHILHRYCAQKPHLRDFEGGLDPSKLQIVINYINDHLNRDLHIAELANLVQMSPYYFSRLFKQSTGVTPHQYVTQCRIEKAKQLLKKPDLSITYISEQVGFHDQSHFSKTFCKIVGVTPKKYRDSL</sequence>
<keyword evidence="1" id="KW-0805">Transcription regulation</keyword>
<dbReference type="Proteomes" id="UP001384579">
    <property type="component" value="Unassembled WGS sequence"/>
</dbReference>
<dbReference type="InterPro" id="IPR018060">
    <property type="entry name" value="HTH_AraC"/>
</dbReference>
<dbReference type="PANTHER" id="PTHR46796:SF6">
    <property type="entry name" value="ARAC SUBFAMILY"/>
    <property type="match status" value="1"/>
</dbReference>
<name>A0ABU8YSW6_9CYAN</name>
<comment type="caution">
    <text evidence="5">The sequence shown here is derived from an EMBL/GenBank/DDBJ whole genome shotgun (WGS) entry which is preliminary data.</text>
</comment>
<protein>
    <submittedName>
        <fullName evidence="5">AraC family transcriptional regulator</fullName>
    </submittedName>
</protein>
<organism evidence="5 6">
    <name type="scientific">Microcoleus anatoxicus PTRS2</name>
    <dbReference type="NCBI Taxonomy" id="2705321"/>
    <lineage>
        <taxon>Bacteria</taxon>
        <taxon>Bacillati</taxon>
        <taxon>Cyanobacteriota</taxon>
        <taxon>Cyanophyceae</taxon>
        <taxon>Oscillatoriophycideae</taxon>
        <taxon>Oscillatoriales</taxon>
        <taxon>Microcoleaceae</taxon>
        <taxon>Microcoleus</taxon>
        <taxon>Microcoleus anatoxicus</taxon>
    </lineage>
</organism>
<dbReference type="EMBL" id="JBBLXS010000380">
    <property type="protein sequence ID" value="MEK0187557.1"/>
    <property type="molecule type" value="Genomic_DNA"/>
</dbReference>
<evidence type="ECO:0000313" key="5">
    <source>
        <dbReference type="EMBL" id="MEK0187557.1"/>
    </source>
</evidence>
<dbReference type="PROSITE" id="PS01124">
    <property type="entry name" value="HTH_ARAC_FAMILY_2"/>
    <property type="match status" value="1"/>
</dbReference>
<dbReference type="SMART" id="SM00342">
    <property type="entry name" value="HTH_ARAC"/>
    <property type="match status" value="1"/>
</dbReference>
<evidence type="ECO:0000313" key="6">
    <source>
        <dbReference type="Proteomes" id="UP001384579"/>
    </source>
</evidence>
<gene>
    <name evidence="5" type="ORF">WMG39_22260</name>
</gene>
<dbReference type="InterPro" id="IPR020449">
    <property type="entry name" value="Tscrpt_reg_AraC-type_HTH"/>
</dbReference>
<dbReference type="RefSeq" id="WP_340523085.1">
    <property type="nucleotide sequence ID" value="NZ_JBBLXS010000380.1"/>
</dbReference>
<evidence type="ECO:0000259" key="4">
    <source>
        <dbReference type="PROSITE" id="PS01124"/>
    </source>
</evidence>
<reference evidence="5 6" key="1">
    <citation type="journal article" date="2020" name="Harmful Algae">
        <title>Molecular and morphological characterization of a novel dihydroanatoxin-a producing Microcoleus species (cyanobacteria) from the Russian River, California, USA.</title>
        <authorList>
            <person name="Conklin K.Y."/>
            <person name="Stancheva R."/>
            <person name="Otten T.G."/>
            <person name="Fadness R."/>
            <person name="Boyer G.L."/>
            <person name="Read B."/>
            <person name="Zhang X."/>
            <person name="Sheath R.G."/>
        </authorList>
    </citation>
    <scope>NUCLEOTIDE SEQUENCE [LARGE SCALE GENOMIC DNA]</scope>
    <source>
        <strain evidence="5 6">PTRS2</strain>
    </source>
</reference>
<proteinExistence type="predicted"/>
<keyword evidence="6" id="KW-1185">Reference proteome</keyword>
<evidence type="ECO:0000256" key="2">
    <source>
        <dbReference type="ARBA" id="ARBA00023125"/>
    </source>
</evidence>
<evidence type="ECO:0000256" key="1">
    <source>
        <dbReference type="ARBA" id="ARBA00023015"/>
    </source>
</evidence>
<dbReference type="InterPro" id="IPR050204">
    <property type="entry name" value="AraC_XylS_family_regulators"/>
</dbReference>